<feature type="compositionally biased region" description="Basic and acidic residues" evidence="1">
    <location>
        <begin position="127"/>
        <end position="137"/>
    </location>
</feature>
<reference evidence="3 4" key="1">
    <citation type="journal article" date="2023" name="Life. Sci Alliance">
        <title>Evolutionary insights into 3D genome organization and epigenetic landscape of Vigna mungo.</title>
        <authorList>
            <person name="Junaid A."/>
            <person name="Singh B."/>
            <person name="Bhatia S."/>
        </authorList>
    </citation>
    <scope>NUCLEOTIDE SEQUENCE [LARGE SCALE GENOMIC DNA]</scope>
    <source>
        <strain evidence="3">Urdbean</strain>
    </source>
</reference>
<keyword evidence="2" id="KW-0812">Transmembrane</keyword>
<feature type="transmembrane region" description="Helical" evidence="2">
    <location>
        <begin position="20"/>
        <end position="43"/>
    </location>
</feature>
<organism evidence="3 4">
    <name type="scientific">Vigna mungo</name>
    <name type="common">Black gram</name>
    <name type="synonym">Phaseolus mungo</name>
    <dbReference type="NCBI Taxonomy" id="3915"/>
    <lineage>
        <taxon>Eukaryota</taxon>
        <taxon>Viridiplantae</taxon>
        <taxon>Streptophyta</taxon>
        <taxon>Embryophyta</taxon>
        <taxon>Tracheophyta</taxon>
        <taxon>Spermatophyta</taxon>
        <taxon>Magnoliopsida</taxon>
        <taxon>eudicotyledons</taxon>
        <taxon>Gunneridae</taxon>
        <taxon>Pentapetalae</taxon>
        <taxon>rosids</taxon>
        <taxon>fabids</taxon>
        <taxon>Fabales</taxon>
        <taxon>Fabaceae</taxon>
        <taxon>Papilionoideae</taxon>
        <taxon>50 kb inversion clade</taxon>
        <taxon>NPAAA clade</taxon>
        <taxon>indigoferoid/millettioid clade</taxon>
        <taxon>Phaseoleae</taxon>
        <taxon>Vigna</taxon>
    </lineage>
</organism>
<keyword evidence="4" id="KW-1185">Reference proteome</keyword>
<keyword evidence="2" id="KW-1133">Transmembrane helix</keyword>
<protein>
    <submittedName>
        <fullName evidence="3">Uncharacterized protein</fullName>
    </submittedName>
</protein>
<dbReference type="PANTHER" id="PTHR33474:SF18">
    <property type="entry name" value="PROTEIN, PUTATIVE-RELATED"/>
    <property type="match status" value="1"/>
</dbReference>
<evidence type="ECO:0000313" key="4">
    <source>
        <dbReference type="Proteomes" id="UP001374535"/>
    </source>
</evidence>
<sequence length="137" mass="15409">MSYSLLHINTISKVFHKIHLLQLSLSLSLTISLSPFRSLLFFFNMNSKSPLQLLLILLLALSFAMSSAAVQTRRLLPNKENLSAQISSDKDVEELRSGEDLFDLAEGFMERRIDFENNDYPGTGANNRHDPKTPGTP</sequence>
<evidence type="ECO:0000256" key="2">
    <source>
        <dbReference type="SAM" id="Phobius"/>
    </source>
</evidence>
<gene>
    <name evidence="3" type="ORF">V8G54_021177</name>
</gene>
<keyword evidence="2" id="KW-0472">Membrane</keyword>
<accession>A0AAQ3RXG0</accession>
<dbReference type="EMBL" id="CP144695">
    <property type="protein sequence ID" value="WVZ07831.1"/>
    <property type="molecule type" value="Genomic_DNA"/>
</dbReference>
<evidence type="ECO:0000256" key="1">
    <source>
        <dbReference type="SAM" id="MobiDB-lite"/>
    </source>
</evidence>
<name>A0AAQ3RXG0_VIGMU</name>
<dbReference type="PANTHER" id="PTHR33474">
    <property type="entry name" value="TRANSMEMBRANE PROTEIN"/>
    <property type="match status" value="1"/>
</dbReference>
<dbReference type="Proteomes" id="UP001374535">
    <property type="component" value="Chromosome 6"/>
</dbReference>
<feature type="transmembrane region" description="Helical" evidence="2">
    <location>
        <begin position="49"/>
        <end position="70"/>
    </location>
</feature>
<proteinExistence type="predicted"/>
<evidence type="ECO:0000313" key="3">
    <source>
        <dbReference type="EMBL" id="WVZ07831.1"/>
    </source>
</evidence>
<feature type="region of interest" description="Disordered" evidence="1">
    <location>
        <begin position="115"/>
        <end position="137"/>
    </location>
</feature>
<dbReference type="AlphaFoldDB" id="A0AAQ3RXG0"/>